<dbReference type="SUPFAM" id="SSF54928">
    <property type="entry name" value="RNA-binding domain, RBD"/>
    <property type="match status" value="1"/>
</dbReference>
<dbReference type="Pfam" id="PF05383">
    <property type="entry name" value="La"/>
    <property type="match status" value="1"/>
</dbReference>
<evidence type="ECO:0000259" key="5">
    <source>
        <dbReference type="PROSITE" id="PS50961"/>
    </source>
</evidence>
<proteinExistence type="predicted"/>
<dbReference type="AlphaFoldDB" id="A0AAV9XTH3"/>
<keyword evidence="7" id="KW-1185">Reference proteome</keyword>
<feature type="domain" description="HTH La-type RNA-binding" evidence="5">
    <location>
        <begin position="1"/>
        <end position="95"/>
    </location>
</feature>
<dbReference type="GO" id="GO:1990904">
    <property type="term" value="C:ribonucleoprotein complex"/>
    <property type="evidence" value="ECO:0007669"/>
    <property type="project" value="InterPro"/>
</dbReference>
<evidence type="ECO:0000256" key="4">
    <source>
        <dbReference type="PROSITE-ProRule" id="PRU00332"/>
    </source>
</evidence>
<dbReference type="GO" id="GO:0006396">
    <property type="term" value="P:RNA processing"/>
    <property type="evidence" value="ECO:0007669"/>
    <property type="project" value="InterPro"/>
</dbReference>
<dbReference type="PANTHER" id="PTHR22792">
    <property type="entry name" value="LUPUS LA PROTEIN-RELATED"/>
    <property type="match status" value="1"/>
</dbReference>
<dbReference type="InterPro" id="IPR006630">
    <property type="entry name" value="La_HTH"/>
</dbReference>
<evidence type="ECO:0000256" key="2">
    <source>
        <dbReference type="ARBA" id="ARBA00022884"/>
    </source>
</evidence>
<name>A0AAV9XTH3_9CRYT</name>
<dbReference type="SUPFAM" id="SSF46785">
    <property type="entry name" value="Winged helix' DNA-binding domain"/>
    <property type="match status" value="1"/>
</dbReference>
<dbReference type="PROSITE" id="PS50961">
    <property type="entry name" value="HTH_LA"/>
    <property type="match status" value="1"/>
</dbReference>
<comment type="caution">
    <text evidence="6">The sequence shown here is derived from an EMBL/GenBank/DDBJ whole genome shotgun (WGS) entry which is preliminary data.</text>
</comment>
<gene>
    <name evidence="6" type="ORF">RS030_81350</name>
</gene>
<dbReference type="Proteomes" id="UP001311799">
    <property type="component" value="Unassembled WGS sequence"/>
</dbReference>
<dbReference type="InterPro" id="IPR035979">
    <property type="entry name" value="RBD_domain_sf"/>
</dbReference>
<reference evidence="6 7" key="1">
    <citation type="submission" date="2023-10" db="EMBL/GenBank/DDBJ databases">
        <title>Comparative genomics analysis reveals potential genetic determinants of host preference in Cryptosporidium xiaoi.</title>
        <authorList>
            <person name="Xiao L."/>
            <person name="Li J."/>
        </authorList>
    </citation>
    <scope>NUCLEOTIDE SEQUENCE [LARGE SCALE GENOMIC DNA]</scope>
    <source>
        <strain evidence="6 7">52996</strain>
    </source>
</reference>
<organism evidence="6 7">
    <name type="scientific">Cryptosporidium xiaoi</name>
    <dbReference type="NCBI Taxonomy" id="659607"/>
    <lineage>
        <taxon>Eukaryota</taxon>
        <taxon>Sar</taxon>
        <taxon>Alveolata</taxon>
        <taxon>Apicomplexa</taxon>
        <taxon>Conoidasida</taxon>
        <taxon>Coccidia</taxon>
        <taxon>Eucoccidiorida</taxon>
        <taxon>Eimeriorina</taxon>
        <taxon>Cryptosporidiidae</taxon>
        <taxon>Cryptosporidium</taxon>
    </lineage>
</organism>
<dbReference type="CDD" id="cd07323">
    <property type="entry name" value="LAM"/>
    <property type="match status" value="1"/>
</dbReference>
<evidence type="ECO:0000256" key="3">
    <source>
        <dbReference type="ARBA" id="ARBA00023242"/>
    </source>
</evidence>
<dbReference type="EMBL" id="JAWDEY010000036">
    <property type="protein sequence ID" value="KAK6587788.1"/>
    <property type="molecule type" value="Genomic_DNA"/>
</dbReference>
<comment type="subcellular location">
    <subcellularLocation>
        <location evidence="1">Nucleus</location>
    </subcellularLocation>
</comment>
<dbReference type="Gene3D" id="1.10.10.10">
    <property type="entry name" value="Winged helix-like DNA-binding domain superfamily/Winged helix DNA-binding domain"/>
    <property type="match status" value="1"/>
</dbReference>
<evidence type="ECO:0000313" key="7">
    <source>
        <dbReference type="Proteomes" id="UP001311799"/>
    </source>
</evidence>
<dbReference type="SMART" id="SM00715">
    <property type="entry name" value="LA"/>
    <property type="match status" value="1"/>
</dbReference>
<dbReference type="InterPro" id="IPR045180">
    <property type="entry name" value="La_dom_prot"/>
</dbReference>
<keyword evidence="3" id="KW-0539">Nucleus</keyword>
<dbReference type="GO" id="GO:0005634">
    <property type="term" value="C:nucleus"/>
    <property type="evidence" value="ECO:0007669"/>
    <property type="project" value="UniProtKB-SubCell"/>
</dbReference>
<dbReference type="InterPro" id="IPR002344">
    <property type="entry name" value="Lupus_La"/>
</dbReference>
<accession>A0AAV9XTH3</accession>
<dbReference type="InterPro" id="IPR036388">
    <property type="entry name" value="WH-like_DNA-bd_sf"/>
</dbReference>
<evidence type="ECO:0000313" key="6">
    <source>
        <dbReference type="EMBL" id="KAK6587788.1"/>
    </source>
</evidence>
<dbReference type="PRINTS" id="PR00302">
    <property type="entry name" value="LUPUSLA"/>
</dbReference>
<evidence type="ECO:0000256" key="1">
    <source>
        <dbReference type="ARBA" id="ARBA00004123"/>
    </source>
</evidence>
<sequence>MKTNCERLDKIRRQVEFYLSDPNIRHDRFLRSKLAEFNNGNNIGVPISLISKFNKMIKLNASDQDIINSLSSSKLLFINSETKTIHRFTPIDLEFCSVIPYERMLFIKGIPKHWNYKKIKEILRIFGNVQVVRLPKANKSNYRRLTLWLCGNGNHTTGKECNRKLQKFLSKLKN</sequence>
<dbReference type="GO" id="GO:0003723">
    <property type="term" value="F:RNA binding"/>
    <property type="evidence" value="ECO:0007669"/>
    <property type="project" value="UniProtKB-UniRule"/>
</dbReference>
<keyword evidence="2 4" id="KW-0694">RNA-binding</keyword>
<protein>
    <recommendedName>
        <fullName evidence="5">HTH La-type RNA-binding domain-containing protein</fullName>
    </recommendedName>
</protein>
<dbReference type="InterPro" id="IPR036390">
    <property type="entry name" value="WH_DNA-bd_sf"/>
</dbReference>